<proteinExistence type="predicted"/>
<sequence>MPEDISVFNRAAAMNTIASLKQCVISDLQIKQSRIQEIASLSADRLEALEERVTNNTNKLDALLLNTEPIQQGRERHDSTSGSDSVPTRSPQPQGSTGTSPNDEGSIPLSVNVLGLKMGSRIPTFAGAPNENLSSFVRSFMDQLGQSTRYNIPTSLGPREHKDHTSYTTQEIGIPIPKSINARGS</sequence>
<accession>A0A8R1I9B4</accession>
<evidence type="ECO:0000313" key="2">
    <source>
        <dbReference type="EnsemblMetazoa" id="CJA24778.1"/>
    </source>
</evidence>
<organism evidence="2 3">
    <name type="scientific">Caenorhabditis japonica</name>
    <dbReference type="NCBI Taxonomy" id="281687"/>
    <lineage>
        <taxon>Eukaryota</taxon>
        <taxon>Metazoa</taxon>
        <taxon>Ecdysozoa</taxon>
        <taxon>Nematoda</taxon>
        <taxon>Chromadorea</taxon>
        <taxon>Rhabditida</taxon>
        <taxon>Rhabditina</taxon>
        <taxon>Rhabditomorpha</taxon>
        <taxon>Rhabditoidea</taxon>
        <taxon>Rhabditidae</taxon>
        <taxon>Peloderinae</taxon>
        <taxon>Caenorhabditis</taxon>
    </lineage>
</organism>
<dbReference type="EnsemblMetazoa" id="CJA24778.1">
    <property type="protein sequence ID" value="CJA24778.1"/>
    <property type="gene ID" value="WBGene00180350"/>
</dbReference>
<feature type="region of interest" description="Disordered" evidence="1">
    <location>
        <begin position="69"/>
        <end position="108"/>
    </location>
</feature>
<reference evidence="2" key="2">
    <citation type="submission" date="2022-06" db="UniProtKB">
        <authorList>
            <consortium name="EnsemblMetazoa"/>
        </authorList>
    </citation>
    <scope>IDENTIFICATION</scope>
    <source>
        <strain evidence="2">DF5081</strain>
    </source>
</reference>
<reference evidence="3" key="1">
    <citation type="submission" date="2010-08" db="EMBL/GenBank/DDBJ databases">
        <authorList>
            <consortium name="Caenorhabditis japonica Sequencing Consortium"/>
            <person name="Wilson R.K."/>
        </authorList>
    </citation>
    <scope>NUCLEOTIDE SEQUENCE [LARGE SCALE GENOMIC DNA]</scope>
    <source>
        <strain evidence="3">DF5081</strain>
    </source>
</reference>
<dbReference type="AlphaFoldDB" id="A0A8R1I9B4"/>
<feature type="compositionally biased region" description="Polar residues" evidence="1">
    <location>
        <begin position="80"/>
        <end position="103"/>
    </location>
</feature>
<keyword evidence="3" id="KW-1185">Reference proteome</keyword>
<evidence type="ECO:0000256" key="1">
    <source>
        <dbReference type="SAM" id="MobiDB-lite"/>
    </source>
</evidence>
<protein>
    <submittedName>
        <fullName evidence="2">Uncharacterized protein</fullName>
    </submittedName>
</protein>
<dbReference type="Proteomes" id="UP000005237">
    <property type="component" value="Unassembled WGS sequence"/>
</dbReference>
<name>A0A8R1I9B4_CAEJA</name>
<evidence type="ECO:0000313" key="3">
    <source>
        <dbReference type="Proteomes" id="UP000005237"/>
    </source>
</evidence>